<dbReference type="GO" id="GO:0000287">
    <property type="term" value="F:magnesium ion binding"/>
    <property type="evidence" value="ECO:0007669"/>
    <property type="project" value="TreeGrafter"/>
</dbReference>
<proteinExistence type="predicted"/>
<sequence length="258" mass="28369">MYRIVFLDIDGTILNSQEQLDEQLVKTVREIQQKGVLVALATGRSLDGAIPYGEKLGTSIYVTYNGGYVLSEGSVIHDVKIPSSLAHVLCKRTHELNGVFIHFSDRTSRSNHPPRGIEYLLPEAVESNIIDTKQDAHRLALYIQAEHRAALQEMITEAAGFDEGDRLEVFPAGSKWTGILPLINQLGITQNEVVTIGNGTNDIEMLEAAGLGVAMKNAPDSVKKSADWVTEDNDHQGVILALRKIFNLTAYSDLAMKQ</sequence>
<protein>
    <submittedName>
        <fullName evidence="1">Uncharacterized protein</fullName>
    </submittedName>
</protein>
<dbReference type="PATRIC" id="fig|889306.3.peg.1520"/>
<evidence type="ECO:0000313" key="2">
    <source>
        <dbReference type="Proteomes" id="UP000031938"/>
    </source>
</evidence>
<dbReference type="Proteomes" id="UP000031938">
    <property type="component" value="Unassembled WGS sequence"/>
</dbReference>
<evidence type="ECO:0000313" key="1">
    <source>
        <dbReference type="EMBL" id="KIL50041.1"/>
    </source>
</evidence>
<dbReference type="GO" id="GO:0016791">
    <property type="term" value="F:phosphatase activity"/>
    <property type="evidence" value="ECO:0007669"/>
    <property type="project" value="TreeGrafter"/>
</dbReference>
<dbReference type="Pfam" id="PF08282">
    <property type="entry name" value="Hydrolase_3"/>
    <property type="match status" value="1"/>
</dbReference>
<name>A0A0C2W0A7_9BACL</name>
<dbReference type="NCBIfam" id="TIGR00099">
    <property type="entry name" value="Cof-subfamily"/>
    <property type="match status" value="1"/>
</dbReference>
<gene>
    <name evidence="1" type="ORF">KP78_15090</name>
</gene>
<dbReference type="PANTHER" id="PTHR10000:SF8">
    <property type="entry name" value="HAD SUPERFAMILY HYDROLASE-LIKE, TYPE 3"/>
    <property type="match status" value="1"/>
</dbReference>
<dbReference type="InterPro" id="IPR000150">
    <property type="entry name" value="Cof"/>
</dbReference>
<reference evidence="1 2" key="1">
    <citation type="submission" date="2015-01" db="EMBL/GenBank/DDBJ databases">
        <title>Genome sequencing of Jeotgalibacillus soli.</title>
        <authorList>
            <person name="Goh K.M."/>
            <person name="Chan K.-G."/>
            <person name="Yaakop A.S."/>
            <person name="Ee R."/>
            <person name="Gan H.M."/>
            <person name="Chan C.S."/>
        </authorList>
    </citation>
    <scope>NUCLEOTIDE SEQUENCE [LARGE SCALE GENOMIC DNA]</scope>
    <source>
        <strain evidence="1 2">P9</strain>
    </source>
</reference>
<dbReference type="InterPro" id="IPR036412">
    <property type="entry name" value="HAD-like_sf"/>
</dbReference>
<dbReference type="AlphaFoldDB" id="A0A0C2W0A7"/>
<dbReference type="OrthoDB" id="9810101at2"/>
<dbReference type="InterPro" id="IPR023214">
    <property type="entry name" value="HAD_sf"/>
</dbReference>
<dbReference type="SFLD" id="SFLDS00003">
    <property type="entry name" value="Haloacid_Dehalogenase"/>
    <property type="match status" value="1"/>
</dbReference>
<organism evidence="1 2">
    <name type="scientific">Jeotgalibacillus soli</name>
    <dbReference type="NCBI Taxonomy" id="889306"/>
    <lineage>
        <taxon>Bacteria</taxon>
        <taxon>Bacillati</taxon>
        <taxon>Bacillota</taxon>
        <taxon>Bacilli</taxon>
        <taxon>Bacillales</taxon>
        <taxon>Caryophanaceae</taxon>
        <taxon>Jeotgalibacillus</taxon>
    </lineage>
</organism>
<dbReference type="NCBIfam" id="TIGR01484">
    <property type="entry name" value="HAD-SF-IIB"/>
    <property type="match status" value="1"/>
</dbReference>
<dbReference type="STRING" id="889306.KP78_15090"/>
<dbReference type="PROSITE" id="PS01228">
    <property type="entry name" value="COF_1"/>
    <property type="match status" value="1"/>
</dbReference>
<dbReference type="SUPFAM" id="SSF56784">
    <property type="entry name" value="HAD-like"/>
    <property type="match status" value="1"/>
</dbReference>
<keyword evidence="2" id="KW-1185">Reference proteome</keyword>
<dbReference type="RefSeq" id="WP_052474661.1">
    <property type="nucleotide sequence ID" value="NZ_JXRP01000009.1"/>
</dbReference>
<accession>A0A0C2W0A7</accession>
<dbReference type="GO" id="GO:0005829">
    <property type="term" value="C:cytosol"/>
    <property type="evidence" value="ECO:0007669"/>
    <property type="project" value="TreeGrafter"/>
</dbReference>
<dbReference type="PANTHER" id="PTHR10000">
    <property type="entry name" value="PHOSPHOSERINE PHOSPHATASE"/>
    <property type="match status" value="1"/>
</dbReference>
<dbReference type="Gene3D" id="3.30.1240.10">
    <property type="match status" value="1"/>
</dbReference>
<dbReference type="EMBL" id="JXRP01000009">
    <property type="protein sequence ID" value="KIL50041.1"/>
    <property type="molecule type" value="Genomic_DNA"/>
</dbReference>
<comment type="caution">
    <text evidence="1">The sequence shown here is derived from an EMBL/GenBank/DDBJ whole genome shotgun (WGS) entry which is preliminary data.</text>
</comment>
<dbReference type="SFLD" id="SFLDG01140">
    <property type="entry name" value="C2.B:_Phosphomannomutase_and_P"/>
    <property type="match status" value="1"/>
</dbReference>
<dbReference type="Gene3D" id="3.40.50.1000">
    <property type="entry name" value="HAD superfamily/HAD-like"/>
    <property type="match status" value="1"/>
</dbReference>
<dbReference type="InterPro" id="IPR006379">
    <property type="entry name" value="HAD-SF_hydro_IIB"/>
</dbReference>